<sequence>MIEAGELAWARPAASEAEQVARTITNPNSQAEALASLTPTLAEADELERARMVVASACRYQLGKNASGAIEPRCASNLRRRAMPRSSPPRPKGPRSGRSKTWPLLNAIR</sequence>
<dbReference type="EMBL" id="BLPF01000003">
    <property type="protein sequence ID" value="GFJ83649.1"/>
    <property type="molecule type" value="Genomic_DNA"/>
</dbReference>
<comment type="caution">
    <text evidence="2">The sequence shown here is derived from an EMBL/GenBank/DDBJ whole genome shotgun (WGS) entry which is preliminary data.</text>
</comment>
<gene>
    <name evidence="2" type="ORF">Phou_078290</name>
</gene>
<organism evidence="2 3">
    <name type="scientific">Phytohabitans houttuyneae</name>
    <dbReference type="NCBI Taxonomy" id="1076126"/>
    <lineage>
        <taxon>Bacteria</taxon>
        <taxon>Bacillati</taxon>
        <taxon>Actinomycetota</taxon>
        <taxon>Actinomycetes</taxon>
        <taxon>Micromonosporales</taxon>
        <taxon>Micromonosporaceae</taxon>
    </lineage>
</organism>
<evidence type="ECO:0000313" key="3">
    <source>
        <dbReference type="Proteomes" id="UP000482800"/>
    </source>
</evidence>
<accession>A0A6V8KN92</accession>
<evidence type="ECO:0000256" key="1">
    <source>
        <dbReference type="SAM" id="MobiDB-lite"/>
    </source>
</evidence>
<protein>
    <submittedName>
        <fullName evidence="2">Uncharacterized protein</fullName>
    </submittedName>
</protein>
<keyword evidence="3" id="KW-1185">Reference proteome</keyword>
<dbReference type="AlphaFoldDB" id="A0A6V8KN92"/>
<dbReference type="InterPro" id="IPR011990">
    <property type="entry name" value="TPR-like_helical_dom_sf"/>
</dbReference>
<dbReference type="Proteomes" id="UP000482800">
    <property type="component" value="Unassembled WGS sequence"/>
</dbReference>
<proteinExistence type="predicted"/>
<dbReference type="Gene3D" id="1.25.40.10">
    <property type="entry name" value="Tetratricopeptide repeat domain"/>
    <property type="match status" value="1"/>
</dbReference>
<evidence type="ECO:0000313" key="2">
    <source>
        <dbReference type="EMBL" id="GFJ83649.1"/>
    </source>
</evidence>
<name>A0A6V8KN92_9ACTN</name>
<reference evidence="2 3" key="2">
    <citation type="submission" date="2020-03" db="EMBL/GenBank/DDBJ databases">
        <authorList>
            <person name="Ichikawa N."/>
            <person name="Kimura A."/>
            <person name="Kitahashi Y."/>
            <person name="Uohara A."/>
        </authorList>
    </citation>
    <scope>NUCLEOTIDE SEQUENCE [LARGE SCALE GENOMIC DNA]</scope>
    <source>
        <strain evidence="2 3">NBRC 108639</strain>
    </source>
</reference>
<feature type="region of interest" description="Disordered" evidence="1">
    <location>
        <begin position="71"/>
        <end position="109"/>
    </location>
</feature>
<reference evidence="2 3" key="1">
    <citation type="submission" date="2020-03" db="EMBL/GenBank/DDBJ databases">
        <title>Whole genome shotgun sequence of Phytohabitans houttuyneae NBRC 108639.</title>
        <authorList>
            <person name="Komaki H."/>
            <person name="Tamura T."/>
        </authorList>
    </citation>
    <scope>NUCLEOTIDE SEQUENCE [LARGE SCALE GENOMIC DNA]</scope>
    <source>
        <strain evidence="2 3">NBRC 108639</strain>
    </source>
</reference>